<feature type="region of interest" description="Disordered" evidence="1">
    <location>
        <begin position="158"/>
        <end position="185"/>
    </location>
</feature>
<sequence length="198" mass="22393">MVRAHVGFQITRAHFLDFADLHLAADERPEDLFQRLMAFVEEALLLTTEEEELATTLENFIVLTGLKLIHPIWRDDGSLALTDEDKANVINSFFATFLEPRTDAPSVRKLTASQLWPQPTIVSSVVGKIGILSLTPEPRFLKGNELFCQVRAVYKPEAHNTTIQPPPMQATSTPDQNKTLSKCDPRSKRYQDIRANFM</sequence>
<dbReference type="Proteomes" id="UP001249851">
    <property type="component" value="Unassembled WGS sequence"/>
</dbReference>
<reference evidence="2" key="1">
    <citation type="journal article" date="2023" name="G3 (Bethesda)">
        <title>Whole genome assembly and annotation of the endangered Caribbean coral Acropora cervicornis.</title>
        <authorList>
            <person name="Selwyn J.D."/>
            <person name="Vollmer S.V."/>
        </authorList>
    </citation>
    <scope>NUCLEOTIDE SEQUENCE</scope>
    <source>
        <strain evidence="2">K2</strain>
    </source>
</reference>
<evidence type="ECO:0000313" key="2">
    <source>
        <dbReference type="EMBL" id="KAK2566335.1"/>
    </source>
</evidence>
<reference evidence="2" key="2">
    <citation type="journal article" date="2023" name="Science">
        <title>Genomic signatures of disease resistance in endangered staghorn corals.</title>
        <authorList>
            <person name="Vollmer S.V."/>
            <person name="Selwyn J.D."/>
            <person name="Despard B.A."/>
            <person name="Roesel C.L."/>
        </authorList>
    </citation>
    <scope>NUCLEOTIDE SEQUENCE</scope>
    <source>
        <strain evidence="2">K2</strain>
    </source>
</reference>
<accession>A0AAD9QSJ6</accession>
<name>A0AAD9QSJ6_ACRCE</name>
<gene>
    <name evidence="2" type="ORF">P5673_009835</name>
</gene>
<organism evidence="2 3">
    <name type="scientific">Acropora cervicornis</name>
    <name type="common">Staghorn coral</name>
    <dbReference type="NCBI Taxonomy" id="6130"/>
    <lineage>
        <taxon>Eukaryota</taxon>
        <taxon>Metazoa</taxon>
        <taxon>Cnidaria</taxon>
        <taxon>Anthozoa</taxon>
        <taxon>Hexacorallia</taxon>
        <taxon>Scleractinia</taxon>
        <taxon>Astrocoeniina</taxon>
        <taxon>Acroporidae</taxon>
        <taxon>Acropora</taxon>
    </lineage>
</organism>
<protein>
    <submittedName>
        <fullName evidence="2">Uncharacterized protein</fullName>
    </submittedName>
</protein>
<evidence type="ECO:0000256" key="1">
    <source>
        <dbReference type="SAM" id="MobiDB-lite"/>
    </source>
</evidence>
<keyword evidence="3" id="KW-1185">Reference proteome</keyword>
<comment type="caution">
    <text evidence="2">The sequence shown here is derived from an EMBL/GenBank/DDBJ whole genome shotgun (WGS) entry which is preliminary data.</text>
</comment>
<evidence type="ECO:0000313" key="3">
    <source>
        <dbReference type="Proteomes" id="UP001249851"/>
    </source>
</evidence>
<dbReference type="AlphaFoldDB" id="A0AAD9QSJ6"/>
<proteinExistence type="predicted"/>
<feature type="compositionally biased region" description="Polar residues" evidence="1">
    <location>
        <begin position="159"/>
        <end position="180"/>
    </location>
</feature>
<dbReference type="EMBL" id="JARQWQ010000017">
    <property type="protein sequence ID" value="KAK2566335.1"/>
    <property type="molecule type" value="Genomic_DNA"/>
</dbReference>